<dbReference type="PROSITE" id="PS51387">
    <property type="entry name" value="FAD_PCMH"/>
    <property type="match status" value="1"/>
</dbReference>
<evidence type="ECO:0000313" key="8">
    <source>
        <dbReference type="EMBL" id="OIW20890.1"/>
    </source>
</evidence>
<organism evidence="8 9">
    <name type="scientific">Lupinus angustifolius</name>
    <name type="common">Narrow-leaved blue lupine</name>
    <dbReference type="NCBI Taxonomy" id="3871"/>
    <lineage>
        <taxon>Eukaryota</taxon>
        <taxon>Viridiplantae</taxon>
        <taxon>Streptophyta</taxon>
        <taxon>Embryophyta</taxon>
        <taxon>Tracheophyta</taxon>
        <taxon>Spermatophyta</taxon>
        <taxon>Magnoliopsida</taxon>
        <taxon>eudicotyledons</taxon>
        <taxon>Gunneridae</taxon>
        <taxon>Pentapetalae</taxon>
        <taxon>rosids</taxon>
        <taxon>fabids</taxon>
        <taxon>Fabales</taxon>
        <taxon>Fabaceae</taxon>
        <taxon>Papilionoideae</taxon>
        <taxon>50 kb inversion clade</taxon>
        <taxon>genistoids sensu lato</taxon>
        <taxon>core genistoids</taxon>
        <taxon>Genisteae</taxon>
        <taxon>Lupinus</taxon>
    </lineage>
</organism>
<dbReference type="Proteomes" id="UP000188354">
    <property type="component" value="Unassembled WGS sequence"/>
</dbReference>
<sequence>MHIQNKRFKAATTAKPLAIVTAQCESHVQTTILCAKSNGIQIRIRSGGHDTEGLSYVSDVPYIVLDLFPLHSVDVDISSATTWVQAGATLGQLYYHIYEKSKVHAFPAGVCTSLGTGGHFSGGGYGNLMRKYGLSVDNIIDAKIVDVNGNILDRKSMGEDLFWAIRGGGGASFGVILSWKIKLVLVPAKVTIFTVNKFVEDGAADVLYKWQEVAPNLDEDLFIRVEHSVVDGTKGGKKKVKVAFIGEFLGTIDKLLPLVSKSFPELGLRKSDCIEMPWINSTLYWDRIPIGTPLETLLTTPKEPMTIYFKSKSDYIKKPIPKNDLYAIWDKFIESKSMIMQWNPYGGKMAKIPSSATPFPHRAGNLFKIQYFLIWTEDGDKANNHYLNISRSFYNLMAPYASKSPRETFLNYRDTDIGANYPNGAADVLYKWQEVAPNLDEDLFIRVEHSVVDGTKGGKKKVKVAFIGEFLGTIDKLLPLVSKSFPELGLRKSDCIEMPWINSTLYWDRIPIGTPLETLLTTPKEPMTIYFKSKSDYIKKPIPKNDLYAIWDKFIESKSMIMQWNPYGGKMAKIPSSATPFPHRAGNLFKIQYFLIWTEDGDKANNHYLNISRSFYNLMAPYASKSPRETFLNYRDTDIGANYPSNTTSKDIAKTYGSKYFKENFDRLVNVKTMVDPLNFFRYEQSIPTKSGY</sequence>
<comment type="similarity">
    <text evidence="2">Belongs to the oxygen-dependent FAD-linked oxidoreductase family.</text>
</comment>
<dbReference type="Pfam" id="PF01565">
    <property type="entry name" value="FAD_binding_4"/>
    <property type="match status" value="1"/>
</dbReference>
<evidence type="ECO:0000313" key="9">
    <source>
        <dbReference type="Proteomes" id="UP000188354"/>
    </source>
</evidence>
<evidence type="ECO:0000256" key="6">
    <source>
        <dbReference type="ARBA" id="ARBA00023180"/>
    </source>
</evidence>
<keyword evidence="9" id="KW-1185">Reference proteome</keyword>
<dbReference type="SUPFAM" id="SSF56176">
    <property type="entry name" value="FAD-binding/transporter-associated domain-like"/>
    <property type="match status" value="1"/>
</dbReference>
<evidence type="ECO:0000256" key="1">
    <source>
        <dbReference type="ARBA" id="ARBA00001974"/>
    </source>
</evidence>
<dbReference type="GO" id="GO:0071949">
    <property type="term" value="F:FAD binding"/>
    <property type="evidence" value="ECO:0007669"/>
    <property type="project" value="InterPro"/>
</dbReference>
<dbReference type="InterPro" id="IPR012951">
    <property type="entry name" value="BBE"/>
</dbReference>
<protein>
    <recommendedName>
        <fullName evidence="7">FAD-binding PCMH-type domain-containing protein</fullName>
    </recommendedName>
</protein>
<dbReference type="GO" id="GO:0016491">
    <property type="term" value="F:oxidoreductase activity"/>
    <property type="evidence" value="ECO:0007669"/>
    <property type="project" value="InterPro"/>
</dbReference>
<keyword evidence="6" id="KW-0325">Glycoprotein</keyword>
<dbReference type="InterPro" id="IPR016169">
    <property type="entry name" value="FAD-bd_PCMH_sub2"/>
</dbReference>
<evidence type="ECO:0000256" key="3">
    <source>
        <dbReference type="ARBA" id="ARBA00022630"/>
    </source>
</evidence>
<gene>
    <name evidence="8" type="ORF">TanjilG_24968</name>
</gene>
<dbReference type="STRING" id="3871.A0A394DC23"/>
<comment type="caution">
    <text evidence="8">The sequence shown here is derived from an EMBL/GenBank/DDBJ whole genome shotgun (WGS) entry which is preliminary data.</text>
</comment>
<evidence type="ECO:0000256" key="2">
    <source>
        <dbReference type="ARBA" id="ARBA00005466"/>
    </source>
</evidence>
<dbReference type="Pfam" id="PF08031">
    <property type="entry name" value="BBE"/>
    <property type="match status" value="1"/>
</dbReference>
<dbReference type="PANTHER" id="PTHR32448">
    <property type="entry name" value="OS08G0158400 PROTEIN"/>
    <property type="match status" value="1"/>
</dbReference>
<dbReference type="InterPro" id="IPR016166">
    <property type="entry name" value="FAD-bd_PCMH"/>
</dbReference>
<keyword evidence="3" id="KW-0285">Flavoprotein</keyword>
<evidence type="ECO:0000259" key="7">
    <source>
        <dbReference type="PROSITE" id="PS51387"/>
    </source>
</evidence>
<accession>A0A394DC23</accession>
<dbReference type="InterPro" id="IPR006094">
    <property type="entry name" value="Oxid_FAD_bind_N"/>
</dbReference>
<dbReference type="InterPro" id="IPR016167">
    <property type="entry name" value="FAD-bd_PCMH_sub1"/>
</dbReference>
<dbReference type="Gene3D" id="3.40.462.20">
    <property type="match status" value="2"/>
</dbReference>
<dbReference type="AlphaFoldDB" id="A0A394DC23"/>
<comment type="cofactor">
    <cofactor evidence="1">
        <name>FAD</name>
        <dbReference type="ChEBI" id="CHEBI:57692"/>
    </cofactor>
</comment>
<dbReference type="Gene3D" id="3.30.465.10">
    <property type="match status" value="1"/>
</dbReference>
<keyword evidence="5" id="KW-0274">FAD</keyword>
<keyword evidence="4" id="KW-0732">Signal</keyword>
<evidence type="ECO:0000256" key="4">
    <source>
        <dbReference type="ARBA" id="ARBA00022729"/>
    </source>
</evidence>
<reference evidence="8 9" key="1">
    <citation type="journal article" date="2017" name="Plant Biotechnol. J.">
        <title>A comprehensive draft genome sequence for lupin (Lupinus angustifolius), an emerging health food: insights into plant-microbe interactions and legume evolution.</title>
        <authorList>
            <person name="Hane J.K."/>
            <person name="Ming Y."/>
            <person name="Kamphuis L.G."/>
            <person name="Nelson M.N."/>
            <person name="Garg G."/>
            <person name="Atkins C.A."/>
            <person name="Bayer P.E."/>
            <person name="Bravo A."/>
            <person name="Bringans S."/>
            <person name="Cannon S."/>
            <person name="Edwards D."/>
            <person name="Foley R."/>
            <person name="Gao L.L."/>
            <person name="Harrison M.J."/>
            <person name="Huang W."/>
            <person name="Hurgobin B."/>
            <person name="Li S."/>
            <person name="Liu C.W."/>
            <person name="McGrath A."/>
            <person name="Morahan G."/>
            <person name="Murray J."/>
            <person name="Weller J."/>
            <person name="Jian J."/>
            <person name="Singh K.B."/>
        </authorList>
    </citation>
    <scope>NUCLEOTIDE SEQUENCE [LARGE SCALE GENOMIC DNA]</scope>
    <source>
        <strain evidence="9">cv. Tanjil</strain>
        <tissue evidence="8">Whole plant</tissue>
    </source>
</reference>
<dbReference type="Gene3D" id="3.30.43.10">
    <property type="entry name" value="Uridine Diphospho-n-acetylenolpyruvylglucosamine Reductase, domain 2"/>
    <property type="match status" value="1"/>
</dbReference>
<proteinExistence type="inferred from homology"/>
<dbReference type="EMBL" id="MLAU01015972">
    <property type="protein sequence ID" value="OIW20890.1"/>
    <property type="molecule type" value="Genomic_DNA"/>
</dbReference>
<dbReference type="InterPro" id="IPR036318">
    <property type="entry name" value="FAD-bd_PCMH-like_sf"/>
</dbReference>
<feature type="domain" description="FAD-binding PCMH-type" evidence="7">
    <location>
        <begin position="12"/>
        <end position="186"/>
    </location>
</feature>
<evidence type="ECO:0000256" key="5">
    <source>
        <dbReference type="ARBA" id="ARBA00022827"/>
    </source>
</evidence>
<name>A0A394DC23_LUPAN</name>
<dbReference type="Gramene" id="OIW20890">
    <property type="protein sequence ID" value="OIW20890"/>
    <property type="gene ID" value="TanjilG_24968"/>
</dbReference>